<dbReference type="Proteomes" id="UP000604341">
    <property type="component" value="Unassembled WGS sequence"/>
</dbReference>
<sequence length="94" mass="10329">MAVIELRTVCVLHVRLSGPRDEMEVRVNGAAVTPRPLGHDAGQRRGTHPYLIVTTLDYPPSAPLELTTNRRLTRCLLTSTVTLVLVPDPPPEIP</sequence>
<name>A0ABQ2FQY0_9DEIO</name>
<accession>A0ABQ2FQY0</accession>
<reference evidence="2" key="1">
    <citation type="journal article" date="2019" name="Int. J. Syst. Evol. Microbiol.">
        <title>The Global Catalogue of Microorganisms (GCM) 10K type strain sequencing project: providing services to taxonomists for standard genome sequencing and annotation.</title>
        <authorList>
            <consortium name="The Broad Institute Genomics Platform"/>
            <consortium name="The Broad Institute Genome Sequencing Center for Infectious Disease"/>
            <person name="Wu L."/>
            <person name="Ma J."/>
        </authorList>
    </citation>
    <scope>NUCLEOTIDE SEQUENCE [LARGE SCALE GENOMIC DNA]</scope>
    <source>
        <strain evidence="2">JCM 19173</strain>
    </source>
</reference>
<keyword evidence="2" id="KW-1185">Reference proteome</keyword>
<dbReference type="RefSeq" id="WP_189070877.1">
    <property type="nucleotide sequence ID" value="NZ_BMPE01000027.1"/>
</dbReference>
<protein>
    <submittedName>
        <fullName evidence="1">Uncharacterized protein</fullName>
    </submittedName>
</protein>
<proteinExistence type="predicted"/>
<dbReference type="EMBL" id="BMPE01000027">
    <property type="protein sequence ID" value="GGL18220.1"/>
    <property type="molecule type" value="Genomic_DNA"/>
</dbReference>
<gene>
    <name evidence="1" type="ORF">GCM10010844_41360</name>
</gene>
<evidence type="ECO:0000313" key="1">
    <source>
        <dbReference type="EMBL" id="GGL18220.1"/>
    </source>
</evidence>
<evidence type="ECO:0000313" key="2">
    <source>
        <dbReference type="Proteomes" id="UP000604341"/>
    </source>
</evidence>
<comment type="caution">
    <text evidence="1">The sequence shown here is derived from an EMBL/GenBank/DDBJ whole genome shotgun (WGS) entry which is preliminary data.</text>
</comment>
<organism evidence="1 2">
    <name type="scientific">Deinococcus radiotolerans</name>
    <dbReference type="NCBI Taxonomy" id="1309407"/>
    <lineage>
        <taxon>Bacteria</taxon>
        <taxon>Thermotogati</taxon>
        <taxon>Deinococcota</taxon>
        <taxon>Deinococci</taxon>
        <taxon>Deinococcales</taxon>
        <taxon>Deinococcaceae</taxon>
        <taxon>Deinococcus</taxon>
    </lineage>
</organism>